<proteinExistence type="predicted"/>
<dbReference type="SUPFAM" id="SSF47473">
    <property type="entry name" value="EF-hand"/>
    <property type="match status" value="3"/>
</dbReference>
<organism evidence="4 5">
    <name type="scientific">Dioszegia hungarica</name>
    <dbReference type="NCBI Taxonomy" id="4972"/>
    <lineage>
        <taxon>Eukaryota</taxon>
        <taxon>Fungi</taxon>
        <taxon>Dikarya</taxon>
        <taxon>Basidiomycota</taxon>
        <taxon>Agaricomycotina</taxon>
        <taxon>Tremellomycetes</taxon>
        <taxon>Tremellales</taxon>
        <taxon>Bulleribasidiaceae</taxon>
        <taxon>Dioszegia</taxon>
    </lineage>
</organism>
<dbReference type="AlphaFoldDB" id="A0AA38HB16"/>
<name>A0AA38HB16_9TREE</name>
<accession>A0AA38HB16</accession>
<dbReference type="Pfam" id="PF12763">
    <property type="entry name" value="EH"/>
    <property type="match status" value="3"/>
</dbReference>
<dbReference type="PANTHER" id="PTHR11216:SF170">
    <property type="entry name" value="DYNAMIN ASSOCIATED PROTEIN 160, ISOFORM D"/>
    <property type="match status" value="1"/>
</dbReference>
<dbReference type="GO" id="GO:0006897">
    <property type="term" value="P:endocytosis"/>
    <property type="evidence" value="ECO:0007669"/>
    <property type="project" value="TreeGrafter"/>
</dbReference>
<feature type="non-terminal residue" evidence="4">
    <location>
        <position position="726"/>
    </location>
</feature>
<dbReference type="InterPro" id="IPR011992">
    <property type="entry name" value="EF-hand-dom_pair"/>
</dbReference>
<dbReference type="InterPro" id="IPR000261">
    <property type="entry name" value="EH_dom"/>
</dbReference>
<dbReference type="SUPFAM" id="SSF57997">
    <property type="entry name" value="Tropomyosin"/>
    <property type="match status" value="1"/>
</dbReference>
<evidence type="ECO:0000259" key="2">
    <source>
        <dbReference type="PROSITE" id="PS50031"/>
    </source>
</evidence>
<evidence type="ECO:0000256" key="1">
    <source>
        <dbReference type="SAM" id="MobiDB-lite"/>
    </source>
</evidence>
<feature type="compositionally biased region" description="Polar residues" evidence="1">
    <location>
        <begin position="717"/>
        <end position="726"/>
    </location>
</feature>
<feature type="region of interest" description="Disordered" evidence="1">
    <location>
        <begin position="639"/>
        <end position="726"/>
    </location>
</feature>
<dbReference type="PROSITE" id="PS50222">
    <property type="entry name" value="EF_HAND_2"/>
    <property type="match status" value="1"/>
</dbReference>
<feature type="compositionally biased region" description="Basic and acidic residues" evidence="1">
    <location>
        <begin position="507"/>
        <end position="520"/>
    </location>
</feature>
<evidence type="ECO:0000313" key="5">
    <source>
        <dbReference type="Proteomes" id="UP001164286"/>
    </source>
</evidence>
<dbReference type="PANTHER" id="PTHR11216">
    <property type="entry name" value="EH DOMAIN"/>
    <property type="match status" value="1"/>
</dbReference>
<dbReference type="Proteomes" id="UP001164286">
    <property type="component" value="Unassembled WGS sequence"/>
</dbReference>
<dbReference type="GO" id="GO:0005509">
    <property type="term" value="F:calcium ion binding"/>
    <property type="evidence" value="ECO:0007669"/>
    <property type="project" value="InterPro"/>
</dbReference>
<keyword evidence="5" id="KW-1185">Reference proteome</keyword>
<feature type="domain" description="EH" evidence="2">
    <location>
        <begin position="131"/>
        <end position="221"/>
    </location>
</feature>
<feature type="compositionally biased region" description="Low complexity" evidence="1">
    <location>
        <begin position="242"/>
        <end position="258"/>
    </location>
</feature>
<evidence type="ECO:0000313" key="4">
    <source>
        <dbReference type="EMBL" id="KAI9635709.1"/>
    </source>
</evidence>
<dbReference type="PROSITE" id="PS50031">
    <property type="entry name" value="EH"/>
    <property type="match status" value="3"/>
</dbReference>
<dbReference type="EMBL" id="JAKWFO010000005">
    <property type="protein sequence ID" value="KAI9635709.1"/>
    <property type="molecule type" value="Genomic_DNA"/>
</dbReference>
<dbReference type="RefSeq" id="XP_052945486.1">
    <property type="nucleotide sequence ID" value="XM_053086934.1"/>
</dbReference>
<dbReference type="GeneID" id="77726135"/>
<dbReference type="CDD" id="cd00052">
    <property type="entry name" value="EH"/>
    <property type="match status" value="3"/>
</dbReference>
<dbReference type="GO" id="GO:0016197">
    <property type="term" value="P:endosomal transport"/>
    <property type="evidence" value="ECO:0007669"/>
    <property type="project" value="TreeGrafter"/>
</dbReference>
<dbReference type="InterPro" id="IPR002048">
    <property type="entry name" value="EF_hand_dom"/>
</dbReference>
<reference evidence="4" key="1">
    <citation type="journal article" date="2022" name="G3 (Bethesda)">
        <title>High quality genome of the basidiomycete yeast Dioszegia hungarica PDD-24b-2 isolated from cloud water.</title>
        <authorList>
            <person name="Jarrige D."/>
            <person name="Haridas S."/>
            <person name="Bleykasten-Grosshans C."/>
            <person name="Joly M."/>
            <person name="Nadalig T."/>
            <person name="Sancelme M."/>
            <person name="Vuilleumier S."/>
            <person name="Grigoriev I.V."/>
            <person name="Amato P."/>
            <person name="Bringel F."/>
        </authorList>
    </citation>
    <scope>NUCLEOTIDE SEQUENCE</scope>
    <source>
        <strain evidence="4">PDD-24b-2</strain>
    </source>
</reference>
<comment type="caution">
    <text evidence="4">The sequence shown here is derived from an EMBL/GenBank/DDBJ whole genome shotgun (WGS) entry which is preliminary data.</text>
</comment>
<feature type="domain" description="EF-hand" evidence="3">
    <location>
        <begin position="320"/>
        <end position="355"/>
    </location>
</feature>
<dbReference type="SMART" id="SM00027">
    <property type="entry name" value="EH"/>
    <property type="match status" value="3"/>
</dbReference>
<feature type="compositionally biased region" description="Polar residues" evidence="1">
    <location>
        <begin position="449"/>
        <end position="460"/>
    </location>
</feature>
<protein>
    <submittedName>
        <fullName evidence="4">Uncharacterized protein</fullName>
    </submittedName>
</protein>
<feature type="region of interest" description="Disordered" evidence="1">
    <location>
        <begin position="404"/>
        <end position="531"/>
    </location>
</feature>
<feature type="region of interest" description="Disordered" evidence="1">
    <location>
        <begin position="215"/>
        <end position="283"/>
    </location>
</feature>
<dbReference type="Gene3D" id="1.10.238.10">
    <property type="entry name" value="EF-hand"/>
    <property type="match status" value="3"/>
</dbReference>
<feature type="compositionally biased region" description="Polar residues" evidence="1">
    <location>
        <begin position="496"/>
        <end position="506"/>
    </location>
</feature>
<feature type="compositionally biased region" description="Low complexity" evidence="1">
    <location>
        <begin position="472"/>
        <end position="486"/>
    </location>
</feature>
<sequence length="726" mass="78041">MASYSQQEKSYYDQLFSVIDKTDSGVLPGQDALPFLVSSNLPQQTLGEVWALADPENNGFLTREAWYRAARLIGWMQKGGQTQVDESLVSKAGPFPSFAGHPTPPQQAPILAQTTGQRAPQPGLPQLTAADRAKFTKIFVGCGPQNGLVSGDKARDVFLKSQLGYDKLGQIWTLADTQQRGSLDLPDFIIGMFLIQSCMANTSLTLPATLPPTVYEQASGGRPPPTSPIARQNTGPASPMRQQYTGQLQPQQTGPSLSAQNTGRSAFPSAAPKPPVPTQQWDITPDAKATSDRFFSQLDTQNKGVIEGDVAVPFMLQSQLDEASLASIWDLADIRKEGKLTKDEFAVAMYLINGKLAGRDVPASLPNSLIPPSLRGEYSNQQEAPTSSVTKDLFDLFADDEPAAPVPAFQPTASPARSIAPQPFSPQAFLPQPPSRKATAPPPPVSRALSPNATGTSAHSFSGPGQGFRMPSSDLLGDDSSAAASSVPDRSVEIGNKQNQLQNTERSVGELEKQRADLERSAQSTSAQLEEIEQRLSSARVKHEAESKSVSDLRVRVGQQQDSIQKLNEDLISAESDLSAMRSEKDELEQTLLRDKEEVRGLQKKMKEVEDEKTGLKLALEKLKKEARQQKGMVSIAKKQLTTAEGSRDGVQNEIKTEEASQAAAAAQPREEPVFSPSTGSAAGIPLPATPAALSPVATGVSQRSNNPFDRLRNAAKSPTPSETSQ</sequence>
<feature type="domain" description="EH" evidence="2">
    <location>
        <begin position="287"/>
        <end position="376"/>
    </location>
</feature>
<evidence type="ECO:0000259" key="3">
    <source>
        <dbReference type="PROSITE" id="PS50222"/>
    </source>
</evidence>
<dbReference type="GO" id="GO:0005737">
    <property type="term" value="C:cytoplasm"/>
    <property type="evidence" value="ECO:0007669"/>
    <property type="project" value="TreeGrafter"/>
</dbReference>
<gene>
    <name evidence="4" type="ORF">MKK02DRAFT_24782</name>
</gene>
<feature type="domain" description="EH" evidence="2">
    <location>
        <begin position="8"/>
        <end position="99"/>
    </location>
</feature>
<dbReference type="GO" id="GO:0005886">
    <property type="term" value="C:plasma membrane"/>
    <property type="evidence" value="ECO:0007669"/>
    <property type="project" value="TreeGrafter"/>
</dbReference>